<evidence type="ECO:0000313" key="4">
    <source>
        <dbReference type="Proteomes" id="UP001299970"/>
    </source>
</evidence>
<dbReference type="PRINTS" id="PR00069">
    <property type="entry name" value="ALDKETRDTASE"/>
</dbReference>
<accession>A0ABS9TA92</accession>
<dbReference type="Gene3D" id="3.20.20.100">
    <property type="entry name" value="NADP-dependent oxidoreductase domain"/>
    <property type="match status" value="1"/>
</dbReference>
<dbReference type="InterPro" id="IPR023210">
    <property type="entry name" value="NADP_OxRdtase_dom"/>
</dbReference>
<reference evidence="3 4" key="1">
    <citation type="submission" date="2022-03" db="EMBL/GenBank/DDBJ databases">
        <title>Pseudonocardia alaer sp. nov., a novel actinomycete isolated from reed forest soil.</title>
        <authorList>
            <person name="Wang L."/>
        </authorList>
    </citation>
    <scope>NUCLEOTIDE SEQUENCE [LARGE SCALE GENOMIC DNA]</scope>
    <source>
        <strain evidence="3 4">Y-16303</strain>
    </source>
</reference>
<dbReference type="EMBL" id="JAKXMK010000006">
    <property type="protein sequence ID" value="MCH6165455.1"/>
    <property type="molecule type" value="Genomic_DNA"/>
</dbReference>
<evidence type="ECO:0000313" key="3">
    <source>
        <dbReference type="EMBL" id="MCH6165455.1"/>
    </source>
</evidence>
<sequence>MMRRLGATGVEITPVGLGCMQFSGSGLVERFYRALDQPAVTSVVGAALDGGITWFDTAEMYGRGRSERALTTALREREVAPGSVTVATKWAPAGRAAANIGRTLDARLTSLQGFPIDLHQIHMPYGSLSPVSRQLVEMARLARAGRVGAVGVSNFSARQMERASVLLRSEGVALASNQVQISLLHRAIERNGVLDTARRLGITLIAYSPLRTGLLAGVFHADPGRVRSLPWVRRFLVGLGSRGLARTAPLIDELGAIGRAYGVSAGQAALSWLIRFYGETVVAIPGASKPQQAKESAAAMELDLTDRELARLDEVSRRCGG</sequence>
<dbReference type="Pfam" id="PF00248">
    <property type="entry name" value="Aldo_ket_red"/>
    <property type="match status" value="1"/>
</dbReference>
<evidence type="ECO:0000256" key="1">
    <source>
        <dbReference type="ARBA" id="ARBA00023002"/>
    </source>
</evidence>
<gene>
    <name evidence="3" type="ORF">MMF94_07160</name>
</gene>
<dbReference type="PANTHER" id="PTHR43364">
    <property type="entry name" value="NADH-SPECIFIC METHYLGLYOXAL REDUCTASE-RELATED"/>
    <property type="match status" value="1"/>
</dbReference>
<keyword evidence="1" id="KW-0560">Oxidoreductase</keyword>
<protein>
    <submittedName>
        <fullName evidence="3">Aldo/keto reductase</fullName>
    </submittedName>
</protein>
<evidence type="ECO:0000259" key="2">
    <source>
        <dbReference type="Pfam" id="PF00248"/>
    </source>
</evidence>
<dbReference type="PANTHER" id="PTHR43364:SF4">
    <property type="entry name" value="NAD(P)-LINKED OXIDOREDUCTASE SUPERFAMILY PROTEIN"/>
    <property type="match status" value="1"/>
</dbReference>
<dbReference type="InterPro" id="IPR020471">
    <property type="entry name" value="AKR"/>
</dbReference>
<name>A0ABS9TA92_9PSEU</name>
<feature type="domain" description="NADP-dependent oxidoreductase" evidence="2">
    <location>
        <begin position="15"/>
        <end position="316"/>
    </location>
</feature>
<dbReference type="InterPro" id="IPR050523">
    <property type="entry name" value="AKR_Detox_Biosynth"/>
</dbReference>
<dbReference type="SUPFAM" id="SSF51430">
    <property type="entry name" value="NAD(P)-linked oxidoreductase"/>
    <property type="match status" value="1"/>
</dbReference>
<dbReference type="RefSeq" id="WP_241035493.1">
    <property type="nucleotide sequence ID" value="NZ_BAAAJF010000032.1"/>
</dbReference>
<dbReference type="InterPro" id="IPR036812">
    <property type="entry name" value="NAD(P)_OxRdtase_dom_sf"/>
</dbReference>
<organism evidence="3 4">
    <name type="scientific">Pseudonocardia alaniniphila</name>
    <dbReference type="NCBI Taxonomy" id="75291"/>
    <lineage>
        <taxon>Bacteria</taxon>
        <taxon>Bacillati</taxon>
        <taxon>Actinomycetota</taxon>
        <taxon>Actinomycetes</taxon>
        <taxon>Pseudonocardiales</taxon>
        <taxon>Pseudonocardiaceae</taxon>
        <taxon>Pseudonocardia</taxon>
    </lineage>
</organism>
<dbReference type="Proteomes" id="UP001299970">
    <property type="component" value="Unassembled WGS sequence"/>
</dbReference>
<proteinExistence type="predicted"/>
<keyword evidence="4" id="KW-1185">Reference proteome</keyword>
<comment type="caution">
    <text evidence="3">The sequence shown here is derived from an EMBL/GenBank/DDBJ whole genome shotgun (WGS) entry which is preliminary data.</text>
</comment>